<keyword evidence="2 4" id="KW-0808">Transferase</keyword>
<dbReference type="GO" id="GO:0047369">
    <property type="term" value="F:succinate-hydroxymethylglutarate CoA-transferase activity"/>
    <property type="evidence" value="ECO:0007669"/>
    <property type="project" value="TreeGrafter"/>
</dbReference>
<dbReference type="AlphaFoldDB" id="J6F5G4"/>
<dbReference type="EMBL" id="ALBS01000100">
    <property type="protein sequence ID" value="EJT50512.1"/>
    <property type="molecule type" value="Genomic_DNA"/>
</dbReference>
<dbReference type="RefSeq" id="XP_014181981.1">
    <property type="nucleotide sequence ID" value="XM_014326506.1"/>
</dbReference>
<reference evidence="4 5" key="1">
    <citation type="journal article" date="2012" name="Eukaryot. Cell">
        <title>Draft genome sequence of CBS 2479, the standard type strain of Trichosporon asahii.</title>
        <authorList>
            <person name="Yang R.Y."/>
            <person name="Li H.T."/>
            <person name="Zhu H."/>
            <person name="Zhou G.P."/>
            <person name="Wang M."/>
            <person name="Wang L."/>
        </authorList>
    </citation>
    <scope>NUCLEOTIDE SEQUENCE [LARGE SCALE GENOMIC DNA]</scope>
    <source>
        <strain evidence="5">ATCC 90039 / CBS 2479 / JCM 2466 / KCTC 7840 / NCYC 2677 / UAMH 7654</strain>
    </source>
</reference>
<dbReference type="OrthoDB" id="5863171at2759"/>
<evidence type="ECO:0000313" key="4">
    <source>
        <dbReference type="EMBL" id="EJT50512.1"/>
    </source>
</evidence>
<dbReference type="InterPro" id="IPR044855">
    <property type="entry name" value="CoA-Trfase_III_dom3_sf"/>
</dbReference>
<dbReference type="InterPro" id="IPR050483">
    <property type="entry name" value="CoA-transferase_III_domain"/>
</dbReference>
<dbReference type="Gene3D" id="3.40.50.10540">
    <property type="entry name" value="Crotonobetainyl-coa:carnitine coa-transferase, domain 1"/>
    <property type="match status" value="2"/>
</dbReference>
<dbReference type="GeneID" id="25983692"/>
<evidence type="ECO:0000256" key="3">
    <source>
        <dbReference type="SAM" id="MobiDB-lite"/>
    </source>
</evidence>
<protein>
    <submittedName>
        <fullName evidence="4">Acyl CoA transferase</fullName>
    </submittedName>
</protein>
<evidence type="ECO:0000256" key="1">
    <source>
        <dbReference type="ARBA" id="ARBA00008383"/>
    </source>
</evidence>
<comment type="similarity">
    <text evidence="1">Belongs to the CoA-transferase III family.</text>
</comment>
<dbReference type="InterPro" id="IPR003673">
    <property type="entry name" value="CoA-Trfase_fam_III"/>
</dbReference>
<dbReference type="KEGG" id="tasa:A1Q1_00178"/>
<proteinExistence type="inferred from homology"/>
<gene>
    <name evidence="4" type="ORF">A1Q1_00178</name>
</gene>
<evidence type="ECO:0000256" key="2">
    <source>
        <dbReference type="ARBA" id="ARBA00022679"/>
    </source>
</evidence>
<dbReference type="GO" id="GO:0005739">
    <property type="term" value="C:mitochondrion"/>
    <property type="evidence" value="ECO:0007669"/>
    <property type="project" value="TreeGrafter"/>
</dbReference>
<dbReference type="Gene3D" id="3.30.1540.10">
    <property type="entry name" value="formyl-coa transferase, domain 3"/>
    <property type="match status" value="1"/>
</dbReference>
<dbReference type="PANTHER" id="PTHR48207:SF3">
    <property type="entry name" value="SUCCINATE--HYDROXYMETHYLGLUTARATE COA-TRANSFERASE"/>
    <property type="match status" value="1"/>
</dbReference>
<sequence length="361" mass="39560">MLLRLTALRSARPSLSRASFRALSTTQADRPLAGIKVVDLTRVLAGPTATMFLIESPTGDDTRSWAPPTAPKNENGPRPDLPAESAYFLQANRNKRSIVMNLRAKEAQDAMHKMIKDADVFVENYVPGKLAKFGLDWETLHKINPRLIYCSVTGYGSTGPYAKNPGYDVVIEAEAGLMHITGERGGTPVKIASLANIGSNYLIGGQEASRWGTAHPSIVPYQVFPTGDGWIMVAAGNDGQFKLLCNNVLDKPEWVTDERFAVNAARVKNRDTLVPLISEVLKQKSTQDWVEKLTGKGLPFAPINNIGQTFNHPQAKARGVVEEVEAYRPPPYLGEHTEEVLKEAGYTPEQIEDLRKNGAIA</sequence>
<dbReference type="InterPro" id="IPR023606">
    <property type="entry name" value="CoA-Trfase_III_dom_1_sf"/>
</dbReference>
<dbReference type="SUPFAM" id="SSF89796">
    <property type="entry name" value="CoA-transferase family III (CaiB/BaiF)"/>
    <property type="match status" value="1"/>
</dbReference>
<name>J6F5G4_TRIAS</name>
<dbReference type="PANTHER" id="PTHR48207">
    <property type="entry name" value="SUCCINATE--HYDROXYMETHYLGLUTARATE COA-TRANSFERASE"/>
    <property type="match status" value="1"/>
</dbReference>
<dbReference type="VEuPathDB" id="FungiDB:A1Q1_00178"/>
<dbReference type="Pfam" id="PF02515">
    <property type="entry name" value="CoA_transf_3"/>
    <property type="match status" value="2"/>
</dbReference>
<feature type="region of interest" description="Disordered" evidence="3">
    <location>
        <begin position="56"/>
        <end position="82"/>
    </location>
</feature>
<organism evidence="4 5">
    <name type="scientific">Trichosporon asahii var. asahii (strain ATCC 90039 / CBS 2479 / JCM 2466 / KCTC 7840 / NBRC 103889/ NCYC 2677 / UAMH 7654)</name>
    <name type="common">Yeast</name>
    <dbReference type="NCBI Taxonomy" id="1186058"/>
    <lineage>
        <taxon>Eukaryota</taxon>
        <taxon>Fungi</taxon>
        <taxon>Dikarya</taxon>
        <taxon>Basidiomycota</taxon>
        <taxon>Agaricomycotina</taxon>
        <taxon>Tremellomycetes</taxon>
        <taxon>Trichosporonales</taxon>
        <taxon>Trichosporonaceae</taxon>
        <taxon>Trichosporon</taxon>
    </lineage>
</organism>
<evidence type="ECO:0000313" key="5">
    <source>
        <dbReference type="Proteomes" id="UP000002748"/>
    </source>
</evidence>
<accession>J6F5G4</accession>
<dbReference type="Proteomes" id="UP000002748">
    <property type="component" value="Unassembled WGS sequence"/>
</dbReference>
<comment type="caution">
    <text evidence="4">The sequence shown here is derived from an EMBL/GenBank/DDBJ whole genome shotgun (WGS) entry which is preliminary data.</text>
</comment>
<dbReference type="HOGENOM" id="CLU_033975_0_1_1"/>